<proteinExistence type="inferred from homology"/>
<feature type="signal peptide" evidence="3">
    <location>
        <begin position="1"/>
        <end position="20"/>
    </location>
</feature>
<evidence type="ECO:0000256" key="3">
    <source>
        <dbReference type="SAM" id="SignalP"/>
    </source>
</evidence>
<dbReference type="InterPro" id="IPR050282">
    <property type="entry name" value="Cycloisomerase_2"/>
</dbReference>
<sequence>MKWVSIVFGCASILGANVLACALDEPTSSNAWSLSTGGRTLYVTNSGNLGGDARIARFTLGPSGRLAFETSIPFCEGGRGLVFTPDARFGYAACAGTETIDMYRVEPDGALVRMGDVPAPGIFGIAIAPDGRAVYAADFDKGNVHAFRVAKNGMLAALNSVNTHVRPPAKGVVVTPNGHFVYVSHGFADEPPNELVGFALAADGSILRRVAKVPNGQGGAQTVITPDGRFLYVVSQGSGGQTFGYRIGSDGSLTPVAGSPVSSGDFSEGAAIAPDGRRLYVAAVGRSPDAVGEITAWNIGDDGALLPIQRLTVQGDPVGIGFAPDGRHLYVSDFLHDEVTAFRVSAEGSLTAIQTVPSGGADPAFQSIAILPARMGITE</sequence>
<keyword evidence="2" id="KW-0313">Glucose metabolism</keyword>
<dbReference type="Pfam" id="PF10282">
    <property type="entry name" value="Lactonase"/>
    <property type="match status" value="2"/>
</dbReference>
<dbReference type="SUPFAM" id="SSF50974">
    <property type="entry name" value="Nitrous oxide reductase, N-terminal domain"/>
    <property type="match status" value="1"/>
</dbReference>
<keyword evidence="2" id="KW-0119">Carbohydrate metabolism</keyword>
<dbReference type="PANTHER" id="PTHR30344">
    <property type="entry name" value="6-PHOSPHOGLUCONOLACTONASE-RELATED"/>
    <property type="match status" value="1"/>
</dbReference>
<keyword evidence="5" id="KW-1185">Reference proteome</keyword>
<dbReference type="InterPro" id="IPR011045">
    <property type="entry name" value="N2O_reductase_N"/>
</dbReference>
<comment type="similarity">
    <text evidence="1">Belongs to the cycloisomerase 2 family.</text>
</comment>
<evidence type="ECO:0000313" key="4">
    <source>
        <dbReference type="EMBL" id="WXA90384.1"/>
    </source>
</evidence>
<name>A0ABZ2K0X0_9BACT</name>
<protein>
    <submittedName>
        <fullName evidence="4">Beta-propeller fold lactonase family protein</fullName>
    </submittedName>
</protein>
<dbReference type="RefSeq" id="WP_394840996.1">
    <property type="nucleotide sequence ID" value="NZ_CP089982.1"/>
</dbReference>
<keyword evidence="3" id="KW-0732">Signal</keyword>
<evidence type="ECO:0000256" key="2">
    <source>
        <dbReference type="ARBA" id="ARBA00022526"/>
    </source>
</evidence>
<gene>
    <name evidence="4" type="ORF">LZC95_28460</name>
</gene>
<dbReference type="Proteomes" id="UP001379533">
    <property type="component" value="Chromosome"/>
</dbReference>
<evidence type="ECO:0000313" key="5">
    <source>
        <dbReference type="Proteomes" id="UP001379533"/>
    </source>
</evidence>
<dbReference type="Gene3D" id="2.130.10.10">
    <property type="entry name" value="YVTN repeat-like/Quinoprotein amine dehydrogenase"/>
    <property type="match status" value="3"/>
</dbReference>
<reference evidence="4 5" key="1">
    <citation type="submission" date="2021-12" db="EMBL/GenBank/DDBJ databases">
        <title>Discovery of the Pendulisporaceae a myxobacterial family with distinct sporulation behavior and unique specialized metabolism.</title>
        <authorList>
            <person name="Garcia R."/>
            <person name="Popoff A."/>
            <person name="Bader C.D."/>
            <person name="Loehr J."/>
            <person name="Walesch S."/>
            <person name="Walt C."/>
            <person name="Boldt J."/>
            <person name="Bunk B."/>
            <person name="Haeckl F.J.F.P.J."/>
            <person name="Gunesch A.P."/>
            <person name="Birkelbach J."/>
            <person name="Nuebel U."/>
            <person name="Pietschmann T."/>
            <person name="Bach T."/>
            <person name="Mueller R."/>
        </authorList>
    </citation>
    <scope>NUCLEOTIDE SEQUENCE [LARGE SCALE GENOMIC DNA]</scope>
    <source>
        <strain evidence="4 5">MSr12523</strain>
    </source>
</reference>
<dbReference type="InterPro" id="IPR015943">
    <property type="entry name" value="WD40/YVTN_repeat-like_dom_sf"/>
</dbReference>
<accession>A0ABZ2K0X0</accession>
<organism evidence="4 5">
    <name type="scientific">Pendulispora brunnea</name>
    <dbReference type="NCBI Taxonomy" id="2905690"/>
    <lineage>
        <taxon>Bacteria</taxon>
        <taxon>Pseudomonadati</taxon>
        <taxon>Myxococcota</taxon>
        <taxon>Myxococcia</taxon>
        <taxon>Myxococcales</taxon>
        <taxon>Sorangiineae</taxon>
        <taxon>Pendulisporaceae</taxon>
        <taxon>Pendulispora</taxon>
    </lineage>
</organism>
<evidence type="ECO:0000256" key="1">
    <source>
        <dbReference type="ARBA" id="ARBA00005564"/>
    </source>
</evidence>
<dbReference type="EMBL" id="CP089982">
    <property type="protein sequence ID" value="WXA90384.1"/>
    <property type="molecule type" value="Genomic_DNA"/>
</dbReference>
<dbReference type="InterPro" id="IPR019405">
    <property type="entry name" value="Lactonase_7-beta_prop"/>
</dbReference>
<feature type="chain" id="PRO_5046724387" evidence="3">
    <location>
        <begin position="21"/>
        <end position="379"/>
    </location>
</feature>
<dbReference type="PANTHER" id="PTHR30344:SF1">
    <property type="entry name" value="6-PHOSPHOGLUCONOLACTONASE"/>
    <property type="match status" value="1"/>
</dbReference>